<name>A0A2N7VZK7_9BURK</name>
<keyword evidence="3" id="KW-1185">Reference proteome</keyword>
<dbReference type="Proteomes" id="UP000235616">
    <property type="component" value="Unassembled WGS sequence"/>
</dbReference>
<proteinExistence type="predicted"/>
<feature type="domain" description="Abortive phage infection protein C-terminal" evidence="1">
    <location>
        <begin position="253"/>
        <end position="540"/>
    </location>
</feature>
<dbReference type="Pfam" id="PF10592">
    <property type="entry name" value="AIPR"/>
    <property type="match status" value="1"/>
</dbReference>
<dbReference type="RefSeq" id="WP_102644183.1">
    <property type="nucleotide sequence ID" value="NZ_PNYA01000003.1"/>
</dbReference>
<evidence type="ECO:0000259" key="1">
    <source>
        <dbReference type="Pfam" id="PF10592"/>
    </source>
</evidence>
<protein>
    <recommendedName>
        <fullName evidence="1">Abortive phage infection protein C-terminal domain-containing protein</fullName>
    </recommendedName>
</protein>
<comment type="caution">
    <text evidence="2">The sequence shown here is derived from an EMBL/GenBank/DDBJ whole genome shotgun (WGS) entry which is preliminary data.</text>
</comment>
<evidence type="ECO:0000313" key="3">
    <source>
        <dbReference type="Proteomes" id="UP000235616"/>
    </source>
</evidence>
<dbReference type="OrthoDB" id="9806213at2"/>
<reference evidence="2 3" key="1">
    <citation type="submission" date="2018-01" db="EMBL/GenBank/DDBJ databases">
        <title>Whole genome analyses suggest that Burkholderia sensu lato contains two further novel genera in the rhizoxinica-symbiotica group Mycetohabitans gen. nov., and Trinickia gen. nov.: implications for the evolution of diazotrophy and nodulation in the Burkholderiaceae.</title>
        <authorList>
            <person name="Estrada-de los Santos P."/>
            <person name="Palmer M."/>
            <person name="Chavez-Ramirez B."/>
            <person name="Beukes C."/>
            <person name="Steenkamp E.T."/>
            <person name="Hirsch A.M."/>
            <person name="Manyaka P."/>
            <person name="Maluk M."/>
            <person name="Lafos M."/>
            <person name="Crook M."/>
            <person name="Gross E."/>
            <person name="Simon M.F."/>
            <person name="Bueno dos Reis Junior F."/>
            <person name="Poole P.S."/>
            <person name="Venter S.N."/>
            <person name="James E.K."/>
        </authorList>
    </citation>
    <scope>NUCLEOTIDE SEQUENCE [LARGE SCALE GENOMIC DNA]</scope>
    <source>
        <strain evidence="2 3">GIMN1.004</strain>
    </source>
</reference>
<dbReference type="AlphaFoldDB" id="A0A2N7VZK7"/>
<organism evidence="2 3">
    <name type="scientific">Trinickia dabaoshanensis</name>
    <dbReference type="NCBI Taxonomy" id="564714"/>
    <lineage>
        <taxon>Bacteria</taxon>
        <taxon>Pseudomonadati</taxon>
        <taxon>Pseudomonadota</taxon>
        <taxon>Betaproteobacteria</taxon>
        <taxon>Burkholderiales</taxon>
        <taxon>Burkholderiaceae</taxon>
        <taxon>Trinickia</taxon>
    </lineage>
</organism>
<dbReference type="InterPro" id="IPR018891">
    <property type="entry name" value="AIPR_C"/>
</dbReference>
<sequence length="648" mass="74020">MNDIILKSYLDDFANKFEYSDTKESLQFEYFVAHCLVSRDYQGHFDAENLSVGDANGIDSVAIFVNDILIEDAAEIEGLAKHNIEVRFLFIQSKTSSSYDQGDVLKFTQAVRQFFSKDAKPATYGLGAEHDVKEAIYRKAIKFVENPRVDFRYVTTSAGRPSDLIAETAIREKGLLESTGLFSTVSFEFINSEDLKSIYRRLSNKVTKQITFEKHTILPKIQGVKRAFIGILPCKEYLKLICDDDGKLLKNVFYDNVRDFQGENSVNREILSTLASDGPGRETFVLLNNGVTVVCKAINPVGFDFTVRDFQVVNGCQTSHVLHRNKDLLSGSEFVTIKLIETEDVDIANKITKATNRQTEVKLEAFAGLQPFHKELEAFYASIPISERLYYERRPGQYDFDSTIKHNRIISIPSQIKSFLSVFLDEPHKIHFYYGQLLSDYSSGNESSLFSETHDPYPYYSASYLVYLISEKIKRNNSIPVKWKFHIAAIIRMLATGPFNSKRLSDPAYCKRYCDALHNAARSFNDYFRTAISLLNSALKTREGKRNSRDLPQDAALTKELLDQAKKIYLDRNKEANNRLDGSEGNFDGTFVGSICQTVPEKKFGFIEYGQRQFFFTFETIKYNQNQKVRFRVRKSGDTLEAFDVVIL</sequence>
<gene>
    <name evidence="2" type="ORF">C0Z18_04560</name>
</gene>
<evidence type="ECO:0000313" key="2">
    <source>
        <dbReference type="EMBL" id="PMS22594.1"/>
    </source>
</evidence>
<dbReference type="EMBL" id="PNYA01000003">
    <property type="protein sequence ID" value="PMS22594.1"/>
    <property type="molecule type" value="Genomic_DNA"/>
</dbReference>
<accession>A0A2N7VZK7</accession>